<dbReference type="SUPFAM" id="SSF55073">
    <property type="entry name" value="Nucleotide cyclase"/>
    <property type="match status" value="1"/>
</dbReference>
<evidence type="ECO:0000256" key="4">
    <source>
        <dbReference type="ARBA" id="ARBA00022989"/>
    </source>
</evidence>
<evidence type="ECO:0000256" key="1">
    <source>
        <dbReference type="ARBA" id="ARBA00004370"/>
    </source>
</evidence>
<feature type="domain" description="PAS" evidence="9">
    <location>
        <begin position="352"/>
        <end position="393"/>
    </location>
</feature>
<dbReference type="PROSITE" id="PS00452">
    <property type="entry name" value="GUANYLATE_CYCLASE_1"/>
    <property type="match status" value="1"/>
</dbReference>
<dbReference type="InterPro" id="IPR001054">
    <property type="entry name" value="A/G_cyclase"/>
</dbReference>
<dbReference type="EMBL" id="JBHFNS010000017">
    <property type="protein sequence ID" value="MFB2934102.1"/>
    <property type="molecule type" value="Genomic_DNA"/>
</dbReference>
<dbReference type="InterPro" id="IPR035965">
    <property type="entry name" value="PAS-like_dom_sf"/>
</dbReference>
<accession>A0ABV4Y5L8</accession>
<dbReference type="NCBIfam" id="TIGR00229">
    <property type="entry name" value="sensory_box"/>
    <property type="match status" value="1"/>
</dbReference>
<dbReference type="Pfam" id="PF00211">
    <property type="entry name" value="Guanylate_cyc"/>
    <property type="match status" value="1"/>
</dbReference>
<evidence type="ECO:0000256" key="3">
    <source>
        <dbReference type="ARBA" id="ARBA00022741"/>
    </source>
</evidence>
<feature type="transmembrane region" description="Helical" evidence="8">
    <location>
        <begin position="12"/>
        <end position="29"/>
    </location>
</feature>
<evidence type="ECO:0000313" key="12">
    <source>
        <dbReference type="EMBL" id="MFB2934102.1"/>
    </source>
</evidence>
<reference evidence="12 13" key="1">
    <citation type="submission" date="2024-09" db="EMBL/GenBank/DDBJ databases">
        <title>Floridaenema gen nov. (Aerosakkonemataceae, Aerosakkonematales ord. nov., Cyanobacteria) from benthic tropical and subtropical fresh waters, with the description of four new species.</title>
        <authorList>
            <person name="Moretto J.A."/>
            <person name="Berthold D.E."/>
            <person name="Lefler F.W."/>
            <person name="Huang I.-S."/>
            <person name="Laughinghouse H. IV."/>
        </authorList>
    </citation>
    <scope>NUCLEOTIDE SEQUENCE [LARGE SCALE GENOMIC DNA]</scope>
    <source>
        <strain evidence="12 13">BLCC-F154</strain>
    </source>
</reference>
<evidence type="ECO:0000256" key="2">
    <source>
        <dbReference type="ARBA" id="ARBA00022692"/>
    </source>
</evidence>
<dbReference type="CDD" id="cd07302">
    <property type="entry name" value="CHD"/>
    <property type="match status" value="1"/>
</dbReference>
<keyword evidence="6 7" id="KW-0456">Lyase</keyword>
<evidence type="ECO:0000259" key="11">
    <source>
        <dbReference type="PROSITE" id="PS50125"/>
    </source>
</evidence>
<keyword evidence="3" id="KW-0547">Nucleotide-binding</keyword>
<dbReference type="PROSITE" id="PS50125">
    <property type="entry name" value="GUANYLATE_CYCLASE_2"/>
    <property type="match status" value="1"/>
</dbReference>
<gene>
    <name evidence="12" type="ORF">ACE1B6_02385</name>
</gene>
<dbReference type="CDD" id="cd00130">
    <property type="entry name" value="PAS"/>
    <property type="match status" value="1"/>
</dbReference>
<sequence length="689" mass="78974">MKQILPSHKIIISFSAIFAFVIPFLLLIYQENLTLTHQVRLIRQERLSLKYQRYLREPLANLIQHRQLAYSYLKGQGFLKQNVLSKQHHIDNYFQAVDALKKEKIFTLENYQKWQLIKQQWLEIKQKTFSQTAEESFAHHTLLIKHILSLMANVGNLSEQSPKLVINSDNSPKYILNLLPATVENLAQVKLISSNIADRKKWPDREKGRLVTLSRSIKSNSVLSKRGIEKILVEHRELQPQLTAYFQEAVSSKNLFLEMLNKQLISPKTINIQPIEIFASATEAIESELRLYDVMQPAIDELLELRINKLLETQYLIRIFGLIGLLFVIYLLIKIIRKLNSHKEYERALLQAESKYRSIFENATEGIYQTTPDGKFISANPALAKILGYDSAEELINTITDISTQVYVEPKIRGKFVSTLKKNHKTQRFVSLARRKDGTTIWISEKAHSVKNSQGELLYYEGSVEDVTNRKIAEEAIQYQQEQTERLLFNILPGPIAVRLQMQESTIADSFSEATVLFADIVNFTELCTAIPPTELVKLLNEIFSVFDRLAEQYGLEKIKTIGDAYMVAGGIPIFREDHAKAIADMALDMLKEIKNFHTKEGQPFSIRIGINSGPVVAGVIGIKKIIYDLWGDTVNIASRMESQGVPDKIQVTEFTYKILCGKYLFQERGMIPIKGKGEMKTYFLIDKL</sequence>
<feature type="domain" description="PAC" evidence="10">
    <location>
        <begin position="426"/>
        <end position="479"/>
    </location>
</feature>
<organism evidence="12 13">
    <name type="scientific">Floridaenema fluviatile BLCC-F154</name>
    <dbReference type="NCBI Taxonomy" id="3153640"/>
    <lineage>
        <taxon>Bacteria</taxon>
        <taxon>Bacillati</taxon>
        <taxon>Cyanobacteriota</taxon>
        <taxon>Cyanophyceae</taxon>
        <taxon>Oscillatoriophycideae</taxon>
        <taxon>Aerosakkonematales</taxon>
        <taxon>Aerosakkonemataceae</taxon>
        <taxon>Floridanema</taxon>
        <taxon>Floridanema fluviatile</taxon>
    </lineage>
</organism>
<keyword evidence="2 8" id="KW-0812">Transmembrane</keyword>
<keyword evidence="4 8" id="KW-1133">Transmembrane helix</keyword>
<evidence type="ECO:0000256" key="6">
    <source>
        <dbReference type="ARBA" id="ARBA00023239"/>
    </source>
</evidence>
<dbReference type="InterPro" id="IPR000014">
    <property type="entry name" value="PAS"/>
</dbReference>
<dbReference type="InterPro" id="IPR050401">
    <property type="entry name" value="Cyclic_nucleotide_synthase"/>
</dbReference>
<dbReference type="PANTHER" id="PTHR11920">
    <property type="entry name" value="GUANYLYL CYCLASE"/>
    <property type="match status" value="1"/>
</dbReference>
<dbReference type="PROSITE" id="PS50112">
    <property type="entry name" value="PAS"/>
    <property type="match status" value="1"/>
</dbReference>
<dbReference type="Proteomes" id="UP001576776">
    <property type="component" value="Unassembled WGS sequence"/>
</dbReference>
<dbReference type="InterPro" id="IPR000700">
    <property type="entry name" value="PAS-assoc_C"/>
</dbReference>
<comment type="caution">
    <text evidence="12">The sequence shown here is derived from an EMBL/GenBank/DDBJ whole genome shotgun (WGS) entry which is preliminary data.</text>
</comment>
<dbReference type="InterPro" id="IPR029787">
    <property type="entry name" value="Nucleotide_cyclase"/>
</dbReference>
<dbReference type="PANTHER" id="PTHR11920:SF335">
    <property type="entry name" value="GUANYLATE CYCLASE"/>
    <property type="match status" value="1"/>
</dbReference>
<keyword evidence="5 8" id="KW-0472">Membrane</keyword>
<dbReference type="SMART" id="SM00044">
    <property type="entry name" value="CYCc"/>
    <property type="match status" value="1"/>
</dbReference>
<comment type="subcellular location">
    <subcellularLocation>
        <location evidence="1">Membrane</location>
    </subcellularLocation>
</comment>
<dbReference type="PROSITE" id="PS50113">
    <property type="entry name" value="PAC"/>
    <property type="match status" value="1"/>
</dbReference>
<evidence type="ECO:0000256" key="7">
    <source>
        <dbReference type="RuleBase" id="RU000405"/>
    </source>
</evidence>
<evidence type="ECO:0000256" key="8">
    <source>
        <dbReference type="SAM" id="Phobius"/>
    </source>
</evidence>
<dbReference type="SMART" id="SM00091">
    <property type="entry name" value="PAS"/>
    <property type="match status" value="1"/>
</dbReference>
<protein>
    <submittedName>
        <fullName evidence="12">Adenylate/guanylate cyclase domain-containing protein</fullName>
    </submittedName>
</protein>
<dbReference type="SUPFAM" id="SSF55785">
    <property type="entry name" value="PYP-like sensor domain (PAS domain)"/>
    <property type="match status" value="1"/>
</dbReference>
<dbReference type="RefSeq" id="WP_413255631.1">
    <property type="nucleotide sequence ID" value="NZ_JBHFNS010000017.1"/>
</dbReference>
<comment type="similarity">
    <text evidence="7">Belongs to the adenylyl cyclase class-4/guanylyl cyclase family.</text>
</comment>
<dbReference type="Gene3D" id="3.30.450.20">
    <property type="entry name" value="PAS domain"/>
    <property type="match status" value="1"/>
</dbReference>
<name>A0ABV4Y5L8_9CYAN</name>
<feature type="transmembrane region" description="Helical" evidence="8">
    <location>
        <begin position="315"/>
        <end position="333"/>
    </location>
</feature>
<dbReference type="InterPro" id="IPR018297">
    <property type="entry name" value="A/G_cyclase_CS"/>
</dbReference>
<evidence type="ECO:0000259" key="10">
    <source>
        <dbReference type="PROSITE" id="PS50113"/>
    </source>
</evidence>
<evidence type="ECO:0000259" key="9">
    <source>
        <dbReference type="PROSITE" id="PS50112"/>
    </source>
</evidence>
<proteinExistence type="inferred from homology"/>
<evidence type="ECO:0000313" key="13">
    <source>
        <dbReference type="Proteomes" id="UP001576776"/>
    </source>
</evidence>
<feature type="domain" description="Guanylate cyclase" evidence="11">
    <location>
        <begin position="515"/>
        <end position="642"/>
    </location>
</feature>
<keyword evidence="13" id="KW-1185">Reference proteome</keyword>
<dbReference type="Pfam" id="PF13426">
    <property type="entry name" value="PAS_9"/>
    <property type="match status" value="1"/>
</dbReference>
<dbReference type="Gene3D" id="3.30.70.1230">
    <property type="entry name" value="Nucleotide cyclase"/>
    <property type="match status" value="1"/>
</dbReference>
<evidence type="ECO:0000256" key="5">
    <source>
        <dbReference type="ARBA" id="ARBA00023136"/>
    </source>
</evidence>